<dbReference type="Proteomes" id="UP001163046">
    <property type="component" value="Unassembled WGS sequence"/>
</dbReference>
<name>A0A9W9YHB3_9CNID</name>
<dbReference type="SUPFAM" id="SSF48452">
    <property type="entry name" value="TPR-like"/>
    <property type="match status" value="1"/>
</dbReference>
<gene>
    <name evidence="1" type="ORF">OS493_039547</name>
</gene>
<dbReference type="Pfam" id="PF13424">
    <property type="entry name" value="TPR_12"/>
    <property type="match status" value="1"/>
</dbReference>
<dbReference type="Gene3D" id="1.25.40.10">
    <property type="entry name" value="Tetratricopeptide repeat domain"/>
    <property type="match status" value="1"/>
</dbReference>
<accession>A0A9W9YHB3</accession>
<reference evidence="1" key="1">
    <citation type="submission" date="2023-01" db="EMBL/GenBank/DDBJ databases">
        <title>Genome assembly of the deep-sea coral Lophelia pertusa.</title>
        <authorList>
            <person name="Herrera S."/>
            <person name="Cordes E."/>
        </authorList>
    </citation>
    <scope>NUCLEOTIDE SEQUENCE</scope>
    <source>
        <strain evidence="1">USNM1676648</strain>
        <tissue evidence="1">Polyp</tissue>
    </source>
</reference>
<dbReference type="EMBL" id="MU827509">
    <property type="protein sequence ID" value="KAJ7348205.1"/>
    <property type="molecule type" value="Genomic_DNA"/>
</dbReference>
<comment type="caution">
    <text evidence="1">The sequence shown here is derived from an EMBL/GenBank/DDBJ whole genome shotgun (WGS) entry which is preliminary data.</text>
</comment>
<proteinExistence type="predicted"/>
<evidence type="ECO:0008006" key="3">
    <source>
        <dbReference type="Google" id="ProtNLM"/>
    </source>
</evidence>
<sequence>ANRQTELACNLLQYVSITGKWLDHMFLSYADKYFVKLCDYKSHQICCEKALEIKREIYGRKIHDDVATSYNNLGLVYRNIGQHEQAKNFTRRHSISE</sequence>
<evidence type="ECO:0000313" key="2">
    <source>
        <dbReference type="Proteomes" id="UP001163046"/>
    </source>
</evidence>
<organism evidence="1 2">
    <name type="scientific">Desmophyllum pertusum</name>
    <dbReference type="NCBI Taxonomy" id="174260"/>
    <lineage>
        <taxon>Eukaryota</taxon>
        <taxon>Metazoa</taxon>
        <taxon>Cnidaria</taxon>
        <taxon>Anthozoa</taxon>
        <taxon>Hexacorallia</taxon>
        <taxon>Scleractinia</taxon>
        <taxon>Caryophylliina</taxon>
        <taxon>Caryophylliidae</taxon>
        <taxon>Desmophyllum</taxon>
    </lineage>
</organism>
<keyword evidence="2" id="KW-1185">Reference proteome</keyword>
<feature type="non-terminal residue" evidence="1">
    <location>
        <position position="1"/>
    </location>
</feature>
<dbReference type="InterPro" id="IPR011990">
    <property type="entry name" value="TPR-like_helical_dom_sf"/>
</dbReference>
<dbReference type="AlphaFoldDB" id="A0A9W9YHB3"/>
<protein>
    <recommendedName>
        <fullName evidence="3">Tetratricopeptide repeat protein</fullName>
    </recommendedName>
</protein>
<dbReference type="OrthoDB" id="381520at2759"/>
<evidence type="ECO:0000313" key="1">
    <source>
        <dbReference type="EMBL" id="KAJ7348205.1"/>
    </source>
</evidence>